<dbReference type="GO" id="GO:0031588">
    <property type="term" value="C:nucleotide-activated protein kinase complex"/>
    <property type="evidence" value="ECO:0007669"/>
    <property type="project" value="TreeGrafter"/>
</dbReference>
<feature type="compositionally biased region" description="Basic and acidic residues" evidence="2">
    <location>
        <begin position="293"/>
        <end position="304"/>
    </location>
</feature>
<feature type="compositionally biased region" description="Polar residues" evidence="2">
    <location>
        <begin position="229"/>
        <end position="241"/>
    </location>
</feature>
<dbReference type="InterPro" id="IPR014756">
    <property type="entry name" value="Ig_E-set"/>
</dbReference>
<feature type="region of interest" description="Disordered" evidence="2">
    <location>
        <begin position="517"/>
        <end position="685"/>
    </location>
</feature>
<dbReference type="GO" id="GO:0005737">
    <property type="term" value="C:cytoplasm"/>
    <property type="evidence" value="ECO:0007669"/>
    <property type="project" value="TreeGrafter"/>
</dbReference>
<dbReference type="Proteomes" id="UP000799640">
    <property type="component" value="Unassembled WGS sequence"/>
</dbReference>
<dbReference type="Gene3D" id="2.60.40.10">
    <property type="entry name" value="Immunoglobulins"/>
    <property type="match status" value="1"/>
</dbReference>
<feature type="compositionally biased region" description="Low complexity" evidence="2">
    <location>
        <begin position="350"/>
        <end position="361"/>
    </location>
</feature>
<evidence type="ECO:0000259" key="3">
    <source>
        <dbReference type="Pfam" id="PF16561"/>
    </source>
</evidence>
<sequence length="685" mass="70788">MGSYTFKWEHPEAKEVFVTGSFDDWTKSVTLERNHDGVFEKKVDFPLEEKKITYKFVVDGKWIHNHTAACETDEHGNVNNVLYLQDIIPHGQANVLSSAAPKSTTAGLAGQVPKEGDKEATNGSSIPGAFIETPGIEEPSFVTPATEPSEFSVKPIPATDGPGNPISLKAGEKVPDPSTITNNTIESTVKEDKAVEPEEETFSVKPIPATAGAGNPIHLAPGEKVPDPSTLTDNTVQSTVDLNPKDDEAEEEQSFSVKPIPATAGTGNPIHLAPGEKVPDPSTLTGNTVESTVKLDPESYEKSDAAAAVVPPKDDGAVKPADTDLFNLPPVSNNMIPESSLPIVGENDVSPTIQSAAPTSTTAALAGQVPLESARDATIHSAAPNATTAGLAAQVPLEPEVPEVVIKSQEEAHVDPEASANPIAVEEKKEVENELKSKVPEVDADKGITGAVAGAVTVGAAAVAGAVTAATTSVTETVDNAKSIASGTVDSATEKAMGEAKATEEATVPEIVTKSIAAAHAEPEATTNPVAVEEKKEVEAELESKIKPVESSGEPAPTETAATSAVAPGDVPLPKPAAEKTPEPAAAPSPAPAAVENAEATKSQDAPVVTTGPETKTTEAKSEAPKTEAPKAEAAPAVAESSKATETTPKTAAPKAETENGNTDSVKAKKSKRKSIIGKFKKLFH</sequence>
<dbReference type="InterPro" id="IPR013783">
    <property type="entry name" value="Ig-like_fold"/>
</dbReference>
<proteinExistence type="inferred from homology"/>
<dbReference type="GO" id="GO:0019901">
    <property type="term" value="F:protein kinase binding"/>
    <property type="evidence" value="ECO:0007669"/>
    <property type="project" value="TreeGrafter"/>
</dbReference>
<gene>
    <name evidence="4" type="ORF">EJ06DRAFT_557351</name>
</gene>
<feature type="region of interest" description="Disordered" evidence="2">
    <location>
        <begin position="143"/>
        <end position="164"/>
    </location>
</feature>
<comment type="similarity">
    <text evidence="1">Belongs to the CRP1/MDG1 family.</text>
</comment>
<evidence type="ECO:0000313" key="4">
    <source>
        <dbReference type="EMBL" id="KAF2399551.1"/>
    </source>
</evidence>
<dbReference type="Pfam" id="PF16561">
    <property type="entry name" value="AMPK1_CBM"/>
    <property type="match status" value="1"/>
</dbReference>
<dbReference type="PANTHER" id="PTHR10343">
    <property type="entry name" value="5'-AMP-ACTIVATED PROTEIN KINASE , BETA SUBUNIT"/>
    <property type="match status" value="1"/>
</dbReference>
<protein>
    <recommendedName>
        <fullName evidence="3">AMP-activated protein kinase glycogen-binding domain-containing protein</fullName>
    </recommendedName>
</protein>
<dbReference type="GO" id="GO:0007165">
    <property type="term" value="P:signal transduction"/>
    <property type="evidence" value="ECO:0007669"/>
    <property type="project" value="TreeGrafter"/>
</dbReference>
<feature type="compositionally biased region" description="Basic and acidic residues" evidence="2">
    <location>
        <begin position="532"/>
        <end position="548"/>
    </location>
</feature>
<feature type="compositionally biased region" description="Basic residues" evidence="2">
    <location>
        <begin position="668"/>
        <end position="685"/>
    </location>
</feature>
<dbReference type="EMBL" id="ML996697">
    <property type="protein sequence ID" value="KAF2399551.1"/>
    <property type="molecule type" value="Genomic_DNA"/>
</dbReference>
<feature type="region of interest" description="Disordered" evidence="2">
    <location>
        <begin position="190"/>
        <end position="333"/>
    </location>
</feature>
<feature type="region of interest" description="Disordered" evidence="2">
    <location>
        <begin position="410"/>
        <end position="434"/>
    </location>
</feature>
<organism evidence="4 5">
    <name type="scientific">Trichodelitschia bisporula</name>
    <dbReference type="NCBI Taxonomy" id="703511"/>
    <lineage>
        <taxon>Eukaryota</taxon>
        <taxon>Fungi</taxon>
        <taxon>Dikarya</taxon>
        <taxon>Ascomycota</taxon>
        <taxon>Pezizomycotina</taxon>
        <taxon>Dothideomycetes</taxon>
        <taxon>Dothideomycetes incertae sedis</taxon>
        <taxon>Phaeotrichales</taxon>
        <taxon>Phaeotrichaceae</taxon>
        <taxon>Trichodelitschia</taxon>
    </lineage>
</organism>
<evidence type="ECO:0000313" key="5">
    <source>
        <dbReference type="Proteomes" id="UP000799640"/>
    </source>
</evidence>
<dbReference type="InterPro" id="IPR032640">
    <property type="entry name" value="AMPK1_CBM"/>
</dbReference>
<feature type="region of interest" description="Disordered" evidence="2">
    <location>
        <begin position="342"/>
        <end position="361"/>
    </location>
</feature>
<feature type="compositionally biased region" description="Basic and acidic residues" evidence="2">
    <location>
        <begin position="425"/>
        <end position="434"/>
    </location>
</feature>
<feature type="compositionally biased region" description="Basic and acidic residues" evidence="2">
    <location>
        <begin position="616"/>
        <end position="631"/>
    </location>
</feature>
<name>A0A6G1HUG6_9PEZI</name>
<reference evidence="4" key="1">
    <citation type="journal article" date="2020" name="Stud. Mycol.">
        <title>101 Dothideomycetes genomes: a test case for predicting lifestyles and emergence of pathogens.</title>
        <authorList>
            <person name="Haridas S."/>
            <person name="Albert R."/>
            <person name="Binder M."/>
            <person name="Bloem J."/>
            <person name="Labutti K."/>
            <person name="Salamov A."/>
            <person name="Andreopoulos B."/>
            <person name="Baker S."/>
            <person name="Barry K."/>
            <person name="Bills G."/>
            <person name="Bluhm B."/>
            <person name="Cannon C."/>
            <person name="Castanera R."/>
            <person name="Culley D."/>
            <person name="Daum C."/>
            <person name="Ezra D."/>
            <person name="Gonzalez J."/>
            <person name="Henrissat B."/>
            <person name="Kuo A."/>
            <person name="Liang C."/>
            <person name="Lipzen A."/>
            <person name="Lutzoni F."/>
            <person name="Magnuson J."/>
            <person name="Mondo S."/>
            <person name="Nolan M."/>
            <person name="Ohm R."/>
            <person name="Pangilinan J."/>
            <person name="Park H.-J."/>
            <person name="Ramirez L."/>
            <person name="Alfaro M."/>
            <person name="Sun H."/>
            <person name="Tritt A."/>
            <person name="Yoshinaga Y."/>
            <person name="Zwiers L.-H."/>
            <person name="Turgeon B."/>
            <person name="Goodwin S."/>
            <person name="Spatafora J."/>
            <person name="Crous P."/>
            <person name="Grigoriev I."/>
        </authorList>
    </citation>
    <scope>NUCLEOTIDE SEQUENCE</scope>
    <source>
        <strain evidence="4">CBS 262.69</strain>
    </source>
</reference>
<dbReference type="SUPFAM" id="SSF81296">
    <property type="entry name" value="E set domains"/>
    <property type="match status" value="1"/>
</dbReference>
<dbReference type="GO" id="GO:0005634">
    <property type="term" value="C:nucleus"/>
    <property type="evidence" value="ECO:0007669"/>
    <property type="project" value="TreeGrafter"/>
</dbReference>
<keyword evidence="5" id="KW-1185">Reference proteome</keyword>
<feature type="compositionally biased region" description="Low complexity" evidence="2">
    <location>
        <begin position="632"/>
        <end position="655"/>
    </location>
</feature>
<dbReference type="OrthoDB" id="5873279at2759"/>
<evidence type="ECO:0000256" key="2">
    <source>
        <dbReference type="SAM" id="MobiDB-lite"/>
    </source>
</evidence>
<feature type="region of interest" description="Disordered" evidence="2">
    <location>
        <begin position="105"/>
        <end position="128"/>
    </location>
</feature>
<feature type="domain" description="AMP-activated protein kinase glycogen-binding" evidence="3">
    <location>
        <begin position="4"/>
        <end position="85"/>
    </location>
</feature>
<dbReference type="PANTHER" id="PTHR10343:SF81">
    <property type="entry name" value="CRUCIFORM DNA-RECOGNIZING PROTEIN 1-RELATED"/>
    <property type="match status" value="1"/>
</dbReference>
<evidence type="ECO:0000256" key="1">
    <source>
        <dbReference type="ARBA" id="ARBA00038216"/>
    </source>
</evidence>
<dbReference type="CDD" id="cd02859">
    <property type="entry name" value="E_set_AMPKbeta_like_N"/>
    <property type="match status" value="1"/>
</dbReference>
<dbReference type="AlphaFoldDB" id="A0A6G1HUG6"/>
<dbReference type="InterPro" id="IPR050827">
    <property type="entry name" value="CRP1_MDG1_kinase"/>
</dbReference>
<feature type="compositionally biased region" description="Polar residues" evidence="2">
    <location>
        <begin position="282"/>
        <end position="291"/>
    </location>
</feature>
<feature type="compositionally biased region" description="Low complexity" evidence="2">
    <location>
        <begin position="555"/>
        <end position="568"/>
    </location>
</feature>
<accession>A0A6G1HUG6</accession>